<name>A0A286GK74_9PROT</name>
<organism evidence="2 3">
    <name type="scientific">Caenispirillum bisanense</name>
    <dbReference type="NCBI Taxonomy" id="414052"/>
    <lineage>
        <taxon>Bacteria</taxon>
        <taxon>Pseudomonadati</taxon>
        <taxon>Pseudomonadota</taxon>
        <taxon>Alphaproteobacteria</taxon>
        <taxon>Rhodospirillales</taxon>
        <taxon>Novispirillaceae</taxon>
        <taxon>Caenispirillum</taxon>
    </lineage>
</organism>
<feature type="region of interest" description="Disordered" evidence="1">
    <location>
        <begin position="51"/>
        <end position="70"/>
    </location>
</feature>
<feature type="region of interest" description="Disordered" evidence="1">
    <location>
        <begin position="1"/>
        <end position="20"/>
    </location>
</feature>
<evidence type="ECO:0000313" key="2">
    <source>
        <dbReference type="EMBL" id="SOD95384.1"/>
    </source>
</evidence>
<evidence type="ECO:0000313" key="3">
    <source>
        <dbReference type="Proteomes" id="UP000219621"/>
    </source>
</evidence>
<feature type="compositionally biased region" description="Polar residues" evidence="1">
    <location>
        <begin position="1"/>
        <end position="11"/>
    </location>
</feature>
<dbReference type="Proteomes" id="UP000219621">
    <property type="component" value="Unassembled WGS sequence"/>
</dbReference>
<keyword evidence="3" id="KW-1185">Reference proteome</keyword>
<evidence type="ECO:0000256" key="1">
    <source>
        <dbReference type="SAM" id="MobiDB-lite"/>
    </source>
</evidence>
<sequence>MTRCDAQTSAGTVEPLPGGAAWRARDGAGRLLGVYPSEAAARGALAAAAAGRPAETPGDCASAPCLGRFD</sequence>
<reference evidence="2 3" key="1">
    <citation type="submission" date="2017-09" db="EMBL/GenBank/DDBJ databases">
        <authorList>
            <person name="Ehlers B."/>
            <person name="Leendertz F.H."/>
        </authorList>
    </citation>
    <scope>NUCLEOTIDE SEQUENCE [LARGE SCALE GENOMIC DNA]</scope>
    <source>
        <strain evidence="2 3">USBA 140</strain>
    </source>
</reference>
<evidence type="ECO:0008006" key="4">
    <source>
        <dbReference type="Google" id="ProtNLM"/>
    </source>
</evidence>
<gene>
    <name evidence="2" type="ORF">SAMN05421508_104322</name>
</gene>
<dbReference type="AlphaFoldDB" id="A0A286GK74"/>
<dbReference type="EMBL" id="OCNJ01000004">
    <property type="protein sequence ID" value="SOD95384.1"/>
    <property type="molecule type" value="Genomic_DNA"/>
</dbReference>
<proteinExistence type="predicted"/>
<protein>
    <recommendedName>
        <fullName evidence="4">DUF2188 domain-containing protein</fullName>
    </recommendedName>
</protein>
<dbReference type="RefSeq" id="WP_097279272.1">
    <property type="nucleotide sequence ID" value="NZ_OCNJ01000004.1"/>
</dbReference>
<accession>A0A286GK74</accession>